<reference evidence="2 3" key="1">
    <citation type="journal article" date="2019" name="Emerg. Microbes Infect.">
        <title>Comprehensive subspecies identification of 175 nontuberculous mycobacteria species based on 7547 genomic profiles.</title>
        <authorList>
            <person name="Matsumoto Y."/>
            <person name="Kinjo T."/>
            <person name="Motooka D."/>
            <person name="Nabeya D."/>
            <person name="Jung N."/>
            <person name="Uechi K."/>
            <person name="Horii T."/>
            <person name="Iida T."/>
            <person name="Fujita J."/>
            <person name="Nakamura S."/>
        </authorList>
    </citation>
    <scope>NUCLEOTIDE SEQUENCE [LARGE SCALE GENOMIC DNA]</scope>
    <source>
        <strain evidence="2 3">JCM 17324</strain>
    </source>
</reference>
<accession>A0ABM7J9Z6</accession>
<protein>
    <submittedName>
        <fullName evidence="2">Uncharacterized protein</fullName>
    </submittedName>
</protein>
<dbReference type="EMBL" id="AP022584">
    <property type="protein sequence ID" value="BBY10726.1"/>
    <property type="molecule type" value="Genomic_DNA"/>
</dbReference>
<gene>
    <name evidence="2" type="ORF">MMARJ_14660</name>
</gene>
<organism evidence="2 3">
    <name type="scientific">Mycobacterium marseillense</name>
    <dbReference type="NCBI Taxonomy" id="701042"/>
    <lineage>
        <taxon>Bacteria</taxon>
        <taxon>Bacillati</taxon>
        <taxon>Actinomycetota</taxon>
        <taxon>Actinomycetes</taxon>
        <taxon>Mycobacteriales</taxon>
        <taxon>Mycobacteriaceae</taxon>
        <taxon>Mycobacterium</taxon>
        <taxon>Mycobacterium avium complex (MAC)</taxon>
    </lineage>
</organism>
<dbReference type="Proteomes" id="UP000466831">
    <property type="component" value="Chromosome"/>
</dbReference>
<name>A0ABM7J9Z6_9MYCO</name>
<evidence type="ECO:0000313" key="3">
    <source>
        <dbReference type="Proteomes" id="UP000466831"/>
    </source>
</evidence>
<evidence type="ECO:0000256" key="1">
    <source>
        <dbReference type="SAM" id="MobiDB-lite"/>
    </source>
</evidence>
<feature type="compositionally biased region" description="Basic and acidic residues" evidence="1">
    <location>
        <begin position="109"/>
        <end position="118"/>
    </location>
</feature>
<keyword evidence="3" id="KW-1185">Reference proteome</keyword>
<sequence>MSPRQNNQRGARQRGGDQIRRVFQQRGLLVPVERATQVGVHQHHIAADRQHAARISPCLLQIGCQKCRLALMSHRAHAILNVATGAGSQREQQRIGSVGETAQIDGADESARQRITDR</sequence>
<feature type="region of interest" description="Disordered" evidence="1">
    <location>
        <begin position="84"/>
        <end position="118"/>
    </location>
</feature>
<evidence type="ECO:0000313" key="2">
    <source>
        <dbReference type="EMBL" id="BBY10726.1"/>
    </source>
</evidence>
<proteinExistence type="predicted"/>